<evidence type="ECO:0000313" key="1">
    <source>
        <dbReference type="EMBL" id="KAK3737117.1"/>
    </source>
</evidence>
<protein>
    <submittedName>
        <fullName evidence="1">Uncharacterized protein</fullName>
    </submittedName>
</protein>
<dbReference type="AlphaFoldDB" id="A0AAE0Y9T2"/>
<comment type="caution">
    <text evidence="1">The sequence shown here is derived from an EMBL/GenBank/DDBJ whole genome shotgun (WGS) entry which is preliminary data.</text>
</comment>
<dbReference type="EMBL" id="JAWDGP010006665">
    <property type="protein sequence ID" value="KAK3737117.1"/>
    <property type="molecule type" value="Genomic_DNA"/>
</dbReference>
<name>A0AAE0Y9T2_9GAST</name>
<organism evidence="1 2">
    <name type="scientific">Elysia crispata</name>
    <name type="common">lettuce slug</name>
    <dbReference type="NCBI Taxonomy" id="231223"/>
    <lineage>
        <taxon>Eukaryota</taxon>
        <taxon>Metazoa</taxon>
        <taxon>Spiralia</taxon>
        <taxon>Lophotrochozoa</taxon>
        <taxon>Mollusca</taxon>
        <taxon>Gastropoda</taxon>
        <taxon>Heterobranchia</taxon>
        <taxon>Euthyneura</taxon>
        <taxon>Panpulmonata</taxon>
        <taxon>Sacoglossa</taxon>
        <taxon>Placobranchoidea</taxon>
        <taxon>Plakobranchidae</taxon>
        <taxon>Elysia</taxon>
    </lineage>
</organism>
<accession>A0AAE0Y9T2</accession>
<keyword evidence="2" id="KW-1185">Reference proteome</keyword>
<reference evidence="1" key="1">
    <citation type="journal article" date="2023" name="G3 (Bethesda)">
        <title>A reference genome for the long-term kleptoplast-retaining sea slug Elysia crispata morphotype clarki.</title>
        <authorList>
            <person name="Eastman K.E."/>
            <person name="Pendleton A.L."/>
            <person name="Shaikh M.A."/>
            <person name="Suttiyut T."/>
            <person name="Ogas R."/>
            <person name="Tomko P."/>
            <person name="Gavelis G."/>
            <person name="Widhalm J.R."/>
            <person name="Wisecaver J.H."/>
        </authorList>
    </citation>
    <scope>NUCLEOTIDE SEQUENCE</scope>
    <source>
        <strain evidence="1">ECLA1</strain>
    </source>
</reference>
<evidence type="ECO:0000313" key="2">
    <source>
        <dbReference type="Proteomes" id="UP001283361"/>
    </source>
</evidence>
<gene>
    <name evidence="1" type="ORF">RRG08_016423</name>
</gene>
<dbReference type="Proteomes" id="UP001283361">
    <property type="component" value="Unassembled WGS sequence"/>
</dbReference>
<sequence length="176" mass="19880">MSRGDITKCHMSRSNISKGVDLRGYRTKNVICHAITQQSTSLCLTTKHLREKQLGKESLKIVPHQCNVCDISLNYRSKSVIRPDAIAIQASPRFKISQNKLHGTLESNRTQLPAPERQAYPIDTSKKDQLSSLQILLQIHCPVASCQFSPLRSLPLAKQPHSVSGKRRYHIKRQIC</sequence>
<proteinExistence type="predicted"/>